<keyword evidence="3" id="KW-1185">Reference proteome</keyword>
<dbReference type="OrthoDB" id="6292574at2"/>
<evidence type="ECO:0000256" key="1">
    <source>
        <dbReference type="SAM" id="MobiDB-lite"/>
    </source>
</evidence>
<evidence type="ECO:0000313" key="3">
    <source>
        <dbReference type="Proteomes" id="UP000179786"/>
    </source>
</evidence>
<name>A0A1S1MKE5_9GAMM</name>
<protein>
    <submittedName>
        <fullName evidence="2">Uncharacterized protein</fullName>
    </submittedName>
</protein>
<comment type="caution">
    <text evidence="2">The sequence shown here is derived from an EMBL/GenBank/DDBJ whole genome shotgun (WGS) entry which is preliminary data.</text>
</comment>
<evidence type="ECO:0000313" key="2">
    <source>
        <dbReference type="EMBL" id="OHU87130.1"/>
    </source>
</evidence>
<sequence length="152" mass="16806">MITQGINNYYQVPNTNQSVRENQRNTQTVSDAQQGQKIAQSPNRSVDRAFDFTNMTLAEQSNAAKVLYDQGVLSMGEMAFMTGRYGLIEHDGSLGGTTLEQANSERFNVIANMKESLATVKGQGQATPEVINNYNTLIRKLEVYQFGLNTSA</sequence>
<proteinExistence type="predicted"/>
<reference evidence="2 3" key="1">
    <citation type="submission" date="2016-09" db="EMBL/GenBank/DDBJ databases">
        <title>Pseudoalteromonas amylolytica sp. nov., isolated from the surface seawater.</title>
        <authorList>
            <person name="Wu Y.-H."/>
            <person name="Cheng H."/>
            <person name="Jin X.-B."/>
            <person name="Wang C.-S."/>
            <person name="Xu X.-W."/>
        </authorList>
    </citation>
    <scope>NUCLEOTIDE SEQUENCE [LARGE SCALE GENOMIC DNA]</scope>
    <source>
        <strain evidence="2 3">JW1</strain>
    </source>
</reference>
<dbReference type="EMBL" id="MKJU01000035">
    <property type="protein sequence ID" value="OHU87130.1"/>
    <property type="molecule type" value="Genomic_DNA"/>
</dbReference>
<gene>
    <name evidence="2" type="ORF">BET10_00495</name>
</gene>
<dbReference type="Proteomes" id="UP000179786">
    <property type="component" value="Unassembled WGS sequence"/>
</dbReference>
<accession>A0A1S1MKE5</accession>
<organism evidence="2 3">
    <name type="scientific">Pseudoalteromonas amylolytica</name>
    <dbReference type="NCBI Taxonomy" id="1859457"/>
    <lineage>
        <taxon>Bacteria</taxon>
        <taxon>Pseudomonadati</taxon>
        <taxon>Pseudomonadota</taxon>
        <taxon>Gammaproteobacteria</taxon>
        <taxon>Alteromonadales</taxon>
        <taxon>Pseudoalteromonadaceae</taxon>
        <taxon>Pseudoalteromonas</taxon>
    </lineage>
</organism>
<dbReference type="AlphaFoldDB" id="A0A1S1MKE5"/>
<dbReference type="RefSeq" id="WP_070987619.1">
    <property type="nucleotide sequence ID" value="NZ_MKJU01000035.1"/>
</dbReference>
<feature type="region of interest" description="Disordered" evidence="1">
    <location>
        <begin position="18"/>
        <end position="42"/>
    </location>
</feature>